<keyword evidence="3" id="KW-1185">Reference proteome</keyword>
<accession>A0ABV0ZCN5</accession>
<reference evidence="2 3" key="1">
    <citation type="submission" date="2021-06" db="EMBL/GenBank/DDBJ databases">
        <authorList>
            <person name="Palmer J.M."/>
        </authorList>
    </citation>
    <scope>NUCLEOTIDE SEQUENCE [LARGE SCALE GENOMIC DNA]</scope>
    <source>
        <strain evidence="2 3">AS_MEX2019</strain>
        <tissue evidence="2">Muscle</tissue>
    </source>
</reference>
<evidence type="ECO:0000313" key="3">
    <source>
        <dbReference type="Proteomes" id="UP001469553"/>
    </source>
</evidence>
<proteinExistence type="predicted"/>
<name>A0ABV0ZCN5_9TELE</name>
<comment type="caution">
    <text evidence="2">The sequence shown here is derived from an EMBL/GenBank/DDBJ whole genome shotgun (WGS) entry which is preliminary data.</text>
</comment>
<dbReference type="Proteomes" id="UP001469553">
    <property type="component" value="Unassembled WGS sequence"/>
</dbReference>
<organism evidence="2 3">
    <name type="scientific">Ameca splendens</name>
    <dbReference type="NCBI Taxonomy" id="208324"/>
    <lineage>
        <taxon>Eukaryota</taxon>
        <taxon>Metazoa</taxon>
        <taxon>Chordata</taxon>
        <taxon>Craniata</taxon>
        <taxon>Vertebrata</taxon>
        <taxon>Euteleostomi</taxon>
        <taxon>Actinopterygii</taxon>
        <taxon>Neopterygii</taxon>
        <taxon>Teleostei</taxon>
        <taxon>Neoteleostei</taxon>
        <taxon>Acanthomorphata</taxon>
        <taxon>Ovalentaria</taxon>
        <taxon>Atherinomorphae</taxon>
        <taxon>Cyprinodontiformes</taxon>
        <taxon>Goodeidae</taxon>
        <taxon>Ameca</taxon>
    </lineage>
</organism>
<evidence type="ECO:0000313" key="2">
    <source>
        <dbReference type="EMBL" id="MEQ2303989.1"/>
    </source>
</evidence>
<evidence type="ECO:0000256" key="1">
    <source>
        <dbReference type="SAM" id="MobiDB-lite"/>
    </source>
</evidence>
<dbReference type="EMBL" id="JAHRIP010058428">
    <property type="protein sequence ID" value="MEQ2303989.1"/>
    <property type="molecule type" value="Genomic_DNA"/>
</dbReference>
<feature type="region of interest" description="Disordered" evidence="1">
    <location>
        <begin position="24"/>
        <end position="69"/>
    </location>
</feature>
<gene>
    <name evidence="2" type="ORF">AMECASPLE_022420</name>
</gene>
<protein>
    <submittedName>
        <fullName evidence="2">Uncharacterized protein</fullName>
    </submittedName>
</protein>
<sequence length="69" mass="7626">MVGFPRSQDGFGCWKKEWPLTATTEHHDGQTTQQSAVSVAVTRQRGRHVGKGNNSQPVDLPPHLKMTSL</sequence>